<feature type="transmembrane region" description="Helical" evidence="1">
    <location>
        <begin position="20"/>
        <end position="40"/>
    </location>
</feature>
<gene>
    <name evidence="3" type="ORF">EXIGLDRAFT_564575</name>
    <name evidence="4" type="ORF">EXIGLDRAFT_577625</name>
</gene>
<dbReference type="Pfam" id="PF01569">
    <property type="entry name" value="PAP2"/>
    <property type="match status" value="1"/>
</dbReference>
<evidence type="ECO:0000256" key="1">
    <source>
        <dbReference type="SAM" id="Phobius"/>
    </source>
</evidence>
<keyword evidence="4" id="KW-0575">Peroxidase</keyword>
<protein>
    <submittedName>
        <fullName evidence="4">Phosphatidic acid phosphatase type 2/haloperoxidase</fullName>
    </submittedName>
</protein>
<dbReference type="InterPro" id="IPR000326">
    <property type="entry name" value="PAP2/HPO"/>
</dbReference>
<keyword evidence="5" id="KW-1185">Reference proteome</keyword>
<keyword evidence="1" id="KW-0812">Transmembrane</keyword>
<keyword evidence="1" id="KW-1133">Transmembrane helix</keyword>
<feature type="transmembrane region" description="Helical" evidence="1">
    <location>
        <begin position="61"/>
        <end position="82"/>
    </location>
</feature>
<dbReference type="InterPro" id="IPR036938">
    <property type="entry name" value="PAP2/HPO_sf"/>
</dbReference>
<name>A0A165J0P7_EXIGL</name>
<dbReference type="AlphaFoldDB" id="A0A165J0P7"/>
<sequence length="148" mass="15703">LQAQYITTILGAAVELYTRSAGVAFFLGGAVLCAVSVKGVKRLIRQPRPPNHLSRKTTYGMPSTHSATISYFAASVLLASGYLPLHPAFPNSPLFRASAALGMGVWALLVSASRIWLGHHSVLQVAVGSAYGIGFAATWFVLWTSGGW</sequence>
<feature type="transmembrane region" description="Helical" evidence="1">
    <location>
        <begin position="122"/>
        <end position="142"/>
    </location>
</feature>
<dbReference type="Gene3D" id="1.20.144.10">
    <property type="entry name" value="Phosphatidic acid phosphatase type 2/haloperoxidase"/>
    <property type="match status" value="1"/>
</dbReference>
<dbReference type="PANTHER" id="PTHR14969:SF13">
    <property type="entry name" value="AT30094P"/>
    <property type="match status" value="1"/>
</dbReference>
<accession>A0A165J0P7</accession>
<feature type="domain" description="Phosphatidic acid phosphatase type 2/haloperoxidase" evidence="2">
    <location>
        <begin position="23"/>
        <end position="140"/>
    </location>
</feature>
<evidence type="ECO:0000313" key="5">
    <source>
        <dbReference type="Proteomes" id="UP000077266"/>
    </source>
</evidence>
<dbReference type="SUPFAM" id="SSF48317">
    <property type="entry name" value="Acid phosphatase/Vanadium-dependent haloperoxidase"/>
    <property type="match status" value="1"/>
</dbReference>
<dbReference type="GO" id="GO:0004601">
    <property type="term" value="F:peroxidase activity"/>
    <property type="evidence" value="ECO:0007669"/>
    <property type="project" value="UniProtKB-KW"/>
</dbReference>
<feature type="non-terminal residue" evidence="4">
    <location>
        <position position="148"/>
    </location>
</feature>
<evidence type="ECO:0000313" key="4">
    <source>
        <dbReference type="EMBL" id="KZV94154.1"/>
    </source>
</evidence>
<keyword evidence="4" id="KW-0560">Oxidoreductase</keyword>
<proteinExistence type="predicted"/>
<keyword evidence="1" id="KW-0472">Membrane</keyword>
<evidence type="ECO:0000259" key="2">
    <source>
        <dbReference type="SMART" id="SM00014"/>
    </source>
</evidence>
<dbReference type="OrthoDB" id="302705at2759"/>
<dbReference type="EMBL" id="KV425978">
    <property type="protein sequence ID" value="KZV94154.1"/>
    <property type="molecule type" value="Genomic_DNA"/>
</dbReference>
<reference evidence="4 5" key="1">
    <citation type="journal article" date="2016" name="Mol. Biol. Evol.">
        <title>Comparative Genomics of Early-Diverging Mushroom-Forming Fungi Provides Insights into the Origins of Lignocellulose Decay Capabilities.</title>
        <authorList>
            <person name="Nagy L.G."/>
            <person name="Riley R."/>
            <person name="Tritt A."/>
            <person name="Adam C."/>
            <person name="Daum C."/>
            <person name="Floudas D."/>
            <person name="Sun H."/>
            <person name="Yadav J.S."/>
            <person name="Pangilinan J."/>
            <person name="Larsson K.H."/>
            <person name="Matsuura K."/>
            <person name="Barry K."/>
            <person name="Labutti K."/>
            <person name="Kuo R."/>
            <person name="Ohm R.A."/>
            <person name="Bhattacharya S.S."/>
            <person name="Shirouzu T."/>
            <person name="Yoshinaga Y."/>
            <person name="Martin F.M."/>
            <person name="Grigoriev I.V."/>
            <person name="Hibbett D.S."/>
        </authorList>
    </citation>
    <scope>NUCLEOTIDE SEQUENCE [LARGE SCALE GENOMIC DNA]</scope>
    <source>
        <strain evidence="4 5">HHB12029</strain>
    </source>
</reference>
<dbReference type="Proteomes" id="UP000077266">
    <property type="component" value="Unassembled WGS sequence"/>
</dbReference>
<organism evidence="4 5">
    <name type="scientific">Exidia glandulosa HHB12029</name>
    <dbReference type="NCBI Taxonomy" id="1314781"/>
    <lineage>
        <taxon>Eukaryota</taxon>
        <taxon>Fungi</taxon>
        <taxon>Dikarya</taxon>
        <taxon>Basidiomycota</taxon>
        <taxon>Agaricomycotina</taxon>
        <taxon>Agaricomycetes</taxon>
        <taxon>Auriculariales</taxon>
        <taxon>Exidiaceae</taxon>
        <taxon>Exidia</taxon>
    </lineage>
</organism>
<dbReference type="GO" id="GO:0042392">
    <property type="term" value="F:sphingosine-1-phosphate phosphatase activity"/>
    <property type="evidence" value="ECO:0007669"/>
    <property type="project" value="TreeGrafter"/>
</dbReference>
<dbReference type="PANTHER" id="PTHR14969">
    <property type="entry name" value="SPHINGOSINE-1-PHOSPHATE PHOSPHOHYDROLASE"/>
    <property type="match status" value="1"/>
</dbReference>
<feature type="transmembrane region" description="Helical" evidence="1">
    <location>
        <begin position="94"/>
        <end position="110"/>
    </location>
</feature>
<dbReference type="EMBL" id="KV426116">
    <property type="protein sequence ID" value="KZV87764.1"/>
    <property type="molecule type" value="Genomic_DNA"/>
</dbReference>
<dbReference type="SMART" id="SM00014">
    <property type="entry name" value="acidPPc"/>
    <property type="match status" value="1"/>
</dbReference>
<evidence type="ECO:0000313" key="3">
    <source>
        <dbReference type="EMBL" id="KZV87764.1"/>
    </source>
</evidence>
<dbReference type="STRING" id="1314781.A0A165J0P7"/>
<feature type="non-terminal residue" evidence="4">
    <location>
        <position position="1"/>
    </location>
</feature>